<keyword evidence="3" id="KW-1185">Reference proteome</keyword>
<evidence type="ECO:0000313" key="3">
    <source>
        <dbReference type="Proteomes" id="UP000185557"/>
    </source>
</evidence>
<accession>A0A1U7IYC5</accession>
<dbReference type="InterPro" id="IPR002145">
    <property type="entry name" value="CopG"/>
</dbReference>
<reference evidence="2 3" key="1">
    <citation type="submission" date="2016-11" db="EMBL/GenBank/DDBJ databases">
        <title>Draft Genome Sequences of Nine Cyanobacterial Strains from Diverse Habitats.</title>
        <authorList>
            <person name="Zhu T."/>
            <person name="Hou S."/>
            <person name="Lu X."/>
            <person name="Hess W.R."/>
        </authorList>
    </citation>
    <scope>NUCLEOTIDE SEQUENCE [LARGE SCALE GENOMIC DNA]</scope>
    <source>
        <strain evidence="2 3">NIES-30</strain>
    </source>
</reference>
<dbReference type="Pfam" id="PF01402">
    <property type="entry name" value="RHH_1"/>
    <property type="match status" value="1"/>
</dbReference>
<dbReference type="OrthoDB" id="516375at2"/>
<dbReference type="SUPFAM" id="SSF47598">
    <property type="entry name" value="Ribbon-helix-helix"/>
    <property type="match status" value="1"/>
</dbReference>
<name>A0A1U7IYC5_9CYAN</name>
<protein>
    <recommendedName>
        <fullName evidence="1">Ribbon-helix-helix protein CopG domain-containing protein</fullName>
    </recommendedName>
</protein>
<comment type="caution">
    <text evidence="2">The sequence shown here is derived from an EMBL/GenBank/DDBJ whole genome shotgun (WGS) entry which is preliminary data.</text>
</comment>
<dbReference type="GO" id="GO:0006355">
    <property type="term" value="P:regulation of DNA-templated transcription"/>
    <property type="evidence" value="ECO:0007669"/>
    <property type="project" value="InterPro"/>
</dbReference>
<dbReference type="RefSeq" id="WP_073611168.1">
    <property type="nucleotide sequence ID" value="NZ_MRCG01000033.1"/>
</dbReference>
<evidence type="ECO:0000313" key="2">
    <source>
        <dbReference type="EMBL" id="OKH43464.1"/>
    </source>
</evidence>
<sequence>MTATMPTNKAKLGVYVDQELKADVEKLAELESRSVSNFIEILLKELVANAKAEGKLK</sequence>
<proteinExistence type="predicted"/>
<evidence type="ECO:0000259" key="1">
    <source>
        <dbReference type="Pfam" id="PF01402"/>
    </source>
</evidence>
<gene>
    <name evidence="2" type="ORF">NIES30_24960</name>
</gene>
<dbReference type="Proteomes" id="UP000185557">
    <property type="component" value="Unassembled WGS sequence"/>
</dbReference>
<feature type="domain" description="Ribbon-helix-helix protein CopG" evidence="1">
    <location>
        <begin position="12"/>
        <end position="48"/>
    </location>
</feature>
<dbReference type="EMBL" id="MRCG01000033">
    <property type="protein sequence ID" value="OKH43464.1"/>
    <property type="molecule type" value="Genomic_DNA"/>
</dbReference>
<dbReference type="InterPro" id="IPR010985">
    <property type="entry name" value="Ribbon_hlx_hlx"/>
</dbReference>
<dbReference type="AlphaFoldDB" id="A0A1U7IYC5"/>
<organism evidence="2 3">
    <name type="scientific">Phormidium tenue NIES-30</name>
    <dbReference type="NCBI Taxonomy" id="549789"/>
    <lineage>
        <taxon>Bacteria</taxon>
        <taxon>Bacillati</taxon>
        <taxon>Cyanobacteriota</taxon>
        <taxon>Cyanophyceae</taxon>
        <taxon>Oscillatoriophycideae</taxon>
        <taxon>Oscillatoriales</taxon>
        <taxon>Oscillatoriaceae</taxon>
        <taxon>Phormidium</taxon>
    </lineage>
</organism>
<dbReference type="STRING" id="549789.NIES30_24960"/>